<dbReference type="InterPro" id="IPR025282">
    <property type="entry name" value="DUF4214"/>
</dbReference>
<accession>A0A127JV20</accession>
<sequence length="1949" mass="193960">MTQLYLAYFGRPPDFDGLNFYLNQPNATVQSVAAAFSASPESQALYGTTFGAAQIDAIYMNLFNRHAEADGIAFWSNAVNSGAISPAYAAYNILIGAQNADAVSVANKMGISTLWMQHLNTAEEIVGYSGIAAVEVARQFLATVDSTAASVTAATANVDAAIAASVNAHSTGGVALTSSVTTANEGTTVFFTLDTAGKAAGTQYTYTITGVNAADVAGGQLTGTATVDANGNAVVQVTLTNDAATEGVETLTLSMANLSKSVTVSDTSTTPVQTFALGVAGGATSVDEGQSVVFTLTTTNVPAGTAYSYVITGVSASDVAGGQLTGTAIIGADGKANIQIALAADGSTEGAETLTLTVAGQAANVTVNDVSTAPVPTFALAGNVAAVDEGGTVFFTLTTTNVPAGTSFSYTLTGVSSADVVGGSLTGTAVVGADGKAVVQVTLVNDLTTEGAETLNIAIAGQSASATVNDTSLTPPALLTISATDVIPARDTNDVIIGQLGTITTLHASDAVHGGNGDDILRVIADNGATSVNGFVMDGVETLEVDSFGTGVNLGLVNVTGLQNVRSVNSTGDITLGNVGNVVNLDLQGNGNDSIDVRVGYTPAARALFTDQVVSVSDFNGDVWAGDVDGNGTEAAEIASHGSVGSDLTLHGVDYSTVTVTGEAELTLGMADATLTTVAAGAFDGGLNFSGEMTDDATITVGNGDNSLQVGFGDNGTIVTGSGDDNIDASGGSDASISAGDGDNYVTFDLDIDANVTAGSGDDDIEGSVHGASGSFDADLQRLVGTGEMNVAAGDGDNYVAIDADNYVGQINVITGSGDDTVYTTTAEDNATDLTVNVGDGDNYVSTNPGTGGEDFHNISITAGSGDDGVQVGNANSIIIDVGAGSNEVMTGYAYQEFHHDPVTHVPTDAVSGSGDITINASAGNNFVVVGGAEDVLTINLGGEAGDTNTVDVYAVGNQGNITTGAADDYVQVFSVSGSLDANLGDGDNVFNLGGYGGSTENADVTITTGAGDDQINLFGGGSGSGDIAATLDVQTGAGDDIVSLGYQGLEHFDSDTSTYSAAGYTIDGGTGANTLAVDTLDHVSGEDDFANVTNFQTLQVNGDASGSFDGILTGANNTGINHYVFTGPVADDLELTNMVNGVTVDFTNGNSDNYDFALDVIDPEGSSATINVAQQAGDEFEFDTTETNVENLTLNANVTLSDSGQSDFAYVQFNNFVADNLTTLTITGNTEVDIYGNEFSLTQLTTVNAGAMTGDLTLDLGGVIEAAGLTVLTGSGNDSVTMGIGDATVNVGNGDNDVYATEGGDVTVTAGSGDDFVQIGTSGSTDTVFAGEGDNVVYSYGDVANVVAGSGDDYVLAVGNATINVGDGDNEVWSFGDTATIRTGSGSDFVYVASGAVSDIDTGAGDDTIEFAAGGLTASDKIEGGAGDKDTLIANGSLGTQNDAFFFQIDGIETLQLSSGGNDLTLGLIASVGGLAHNGGLKNVVLSENGDDILRVTADFGRNLNVTLGNGNDSVISQLASASVNVIADDVQLTNADHLVGGAGTADTVTLHTTGAGTADLDALDMGFDKVVVSQTEVGDDITLTGTVDMNAGGALTIDAASMVDDLSDPDNLLYAGDFTFDGTGTTNAVTITGGSGAQSVYDITTGTGLAVINLGNTHGDDVINAGGAATVTLGNGNETVVIAGNSNVTAGNGNNSFDLSGTTATLNSGNGANTVVADATTSNTVFLGTVGSISTAANSVTVGAGSSHDSVTIRGNGNETVIAKGASVDVSAMGSGNQNVDASLTTATDHITTGAGNDTIKGGAGADVIIAGNGTNTITGGAGGDTMTGGLGVDTYIYNLASESSGVNVDTITNFTAGTLSGHDVINLSAVATLAGLAGGVSFIGNVSNGTIANTALPDAPTTTLNVVFVTSEHTLYADVNANGVIDTGDMAIELTGVNSMNAANIA</sequence>
<dbReference type="Pfam" id="PF00353">
    <property type="entry name" value="HemolysinCabind"/>
    <property type="match status" value="2"/>
</dbReference>
<dbReference type="InterPro" id="IPR001343">
    <property type="entry name" value="Hemolysn_Ca-bd"/>
</dbReference>
<evidence type="ECO:0000313" key="3">
    <source>
        <dbReference type="Proteomes" id="UP000070433"/>
    </source>
</evidence>
<dbReference type="GO" id="GO:0005509">
    <property type="term" value="F:calcium ion binding"/>
    <property type="evidence" value="ECO:0007669"/>
    <property type="project" value="InterPro"/>
</dbReference>
<protein>
    <recommendedName>
        <fullName evidence="1">DUF4214 domain-containing protein</fullName>
    </recommendedName>
</protein>
<keyword evidence="3" id="KW-1185">Reference proteome</keyword>
<dbReference type="Gene3D" id="2.150.10.10">
    <property type="entry name" value="Serralysin-like metalloprotease, C-terminal"/>
    <property type="match status" value="1"/>
</dbReference>
<feature type="domain" description="DUF4214" evidence="1">
    <location>
        <begin position="33"/>
        <end position="86"/>
    </location>
</feature>
<dbReference type="Gene3D" id="2.160.20.160">
    <property type="match status" value="2"/>
</dbReference>
<dbReference type="PATRIC" id="fig|94132.3.peg.2932"/>
<dbReference type="Proteomes" id="UP000070433">
    <property type="component" value="Chromosome"/>
</dbReference>
<evidence type="ECO:0000313" key="2">
    <source>
        <dbReference type="EMBL" id="AMO23846.1"/>
    </source>
</evidence>
<name>A0A127JV20_9BURK</name>
<reference evidence="2 3" key="1">
    <citation type="journal article" date="2014" name="Int. J. Syst. Evol. Microbiol.">
        <title>Ramlibacter solisilvae sp. nov., isolated from forest soil, and emended description of the genus Ramlibacter.</title>
        <authorList>
            <person name="Lee H.J."/>
            <person name="Lee S.H."/>
            <person name="Lee S.S."/>
            <person name="Lee J.S."/>
            <person name="Kim Y."/>
            <person name="Kim S.C."/>
            <person name="Jeon C.O."/>
        </authorList>
    </citation>
    <scope>NUCLEOTIDE SEQUENCE [LARGE SCALE GENOMIC DNA]</scope>
    <source>
        <strain evidence="2 3">5-10</strain>
    </source>
</reference>
<dbReference type="EMBL" id="CP010951">
    <property type="protein sequence ID" value="AMO23846.1"/>
    <property type="molecule type" value="Genomic_DNA"/>
</dbReference>
<organism evidence="2 3">
    <name type="scientific">Ramlibacter tataouinensis</name>
    <dbReference type="NCBI Taxonomy" id="94132"/>
    <lineage>
        <taxon>Bacteria</taxon>
        <taxon>Pseudomonadati</taxon>
        <taxon>Pseudomonadota</taxon>
        <taxon>Betaproteobacteria</taxon>
        <taxon>Burkholderiales</taxon>
        <taxon>Comamonadaceae</taxon>
        <taxon>Ramlibacter</taxon>
    </lineage>
</organism>
<gene>
    <name evidence="2" type="ORF">UC35_14410</name>
</gene>
<dbReference type="InterPro" id="IPR011049">
    <property type="entry name" value="Serralysin-like_metalloprot_C"/>
</dbReference>
<evidence type="ECO:0000259" key="1">
    <source>
        <dbReference type="Pfam" id="PF13946"/>
    </source>
</evidence>
<proteinExistence type="predicted"/>
<dbReference type="SUPFAM" id="SSF51120">
    <property type="entry name" value="beta-Roll"/>
    <property type="match status" value="2"/>
</dbReference>
<dbReference type="Pfam" id="PF13946">
    <property type="entry name" value="DUF4214"/>
    <property type="match status" value="1"/>
</dbReference>